<sequence length="64" mass="7303">MPDLRKFLRQLLTNKRKIDEEHHVELNATCSAILNINNGLANLEASINVMPYTLFKRLGLGKPK</sequence>
<reference evidence="2" key="1">
    <citation type="journal article" date="2019" name="Plant Biotechnol. J.">
        <title>Genome sequencing of the Australian wild diploid species Gossypium australe highlights disease resistance and delayed gland morphogenesis.</title>
        <authorList>
            <person name="Cai Y."/>
            <person name="Cai X."/>
            <person name="Wang Q."/>
            <person name="Wang P."/>
            <person name="Zhang Y."/>
            <person name="Cai C."/>
            <person name="Xu Y."/>
            <person name="Wang K."/>
            <person name="Zhou Z."/>
            <person name="Wang C."/>
            <person name="Geng S."/>
            <person name="Li B."/>
            <person name="Dong Q."/>
            <person name="Hou Y."/>
            <person name="Wang H."/>
            <person name="Ai P."/>
            <person name="Liu Z."/>
            <person name="Yi F."/>
            <person name="Sun M."/>
            <person name="An G."/>
            <person name="Cheng J."/>
            <person name="Zhang Y."/>
            <person name="Shi Q."/>
            <person name="Xie Y."/>
            <person name="Shi X."/>
            <person name="Chang Y."/>
            <person name="Huang F."/>
            <person name="Chen Y."/>
            <person name="Hong S."/>
            <person name="Mi L."/>
            <person name="Sun Q."/>
            <person name="Zhang L."/>
            <person name="Zhou B."/>
            <person name="Peng R."/>
            <person name="Zhang X."/>
            <person name="Liu F."/>
        </authorList>
    </citation>
    <scope>NUCLEOTIDE SEQUENCE [LARGE SCALE GENOMIC DNA]</scope>
    <source>
        <strain evidence="2">cv. PA1801</strain>
    </source>
</reference>
<gene>
    <name evidence="1" type="ORF">EPI10_021779</name>
</gene>
<dbReference type="Proteomes" id="UP000325315">
    <property type="component" value="Unassembled WGS sequence"/>
</dbReference>
<name>A0A5B6WHQ8_9ROSI</name>
<keyword evidence="2" id="KW-1185">Reference proteome</keyword>
<evidence type="ECO:0000313" key="1">
    <source>
        <dbReference type="EMBL" id="KAA3481411.1"/>
    </source>
</evidence>
<organism evidence="1 2">
    <name type="scientific">Gossypium australe</name>
    <dbReference type="NCBI Taxonomy" id="47621"/>
    <lineage>
        <taxon>Eukaryota</taxon>
        <taxon>Viridiplantae</taxon>
        <taxon>Streptophyta</taxon>
        <taxon>Embryophyta</taxon>
        <taxon>Tracheophyta</taxon>
        <taxon>Spermatophyta</taxon>
        <taxon>Magnoliopsida</taxon>
        <taxon>eudicotyledons</taxon>
        <taxon>Gunneridae</taxon>
        <taxon>Pentapetalae</taxon>
        <taxon>rosids</taxon>
        <taxon>malvids</taxon>
        <taxon>Malvales</taxon>
        <taxon>Malvaceae</taxon>
        <taxon>Malvoideae</taxon>
        <taxon>Gossypium</taxon>
    </lineage>
</organism>
<proteinExistence type="predicted"/>
<dbReference type="OrthoDB" id="1748955at2759"/>
<evidence type="ECO:0000313" key="2">
    <source>
        <dbReference type="Proteomes" id="UP000325315"/>
    </source>
</evidence>
<comment type="caution">
    <text evidence="1">The sequence shown here is derived from an EMBL/GenBank/DDBJ whole genome shotgun (WGS) entry which is preliminary data.</text>
</comment>
<protein>
    <submittedName>
        <fullName evidence="1">DNA damage-inducible protein 1-like</fullName>
    </submittedName>
</protein>
<accession>A0A5B6WHQ8</accession>
<dbReference type="AlphaFoldDB" id="A0A5B6WHQ8"/>
<dbReference type="EMBL" id="SMMG02000003">
    <property type="protein sequence ID" value="KAA3481411.1"/>
    <property type="molecule type" value="Genomic_DNA"/>
</dbReference>